<sequence length="398" mass="44156">MKRSRFEQDPDGDVDLVLHDPDGLRREWPGGYKDEEPDDAENSESEVVDDYDERPAKRFRVSSRHLSLASPVFQQMLNGPWKEATSAATGSNERREIEASEWDTEATVVLMDIIHGHFSQVPRVISLELLAKIAILVDYYKCHEIVCLFSSIWIAELKKRETVSLSLASAGIGVGATPGRMSSSGGSVPLTSGGGPAWTEDCFLWLFVSWVFGDEQQFCKMADVFLRSSPLPISSIVFPLPEDMLNSLDSSRDAAIEQVLSGIEKLRNDLCDGRANCPYGLQYECSSMLLGALTKGMRSLGLSPPLRMDGHPMRCSLQGMQFSFARLRRPVWFHATTVFVPPRTTPVPHQCNLRSRLDALVRAVLEGLPKFQLADFPSSALRRAEDVAEAGEQLGQHA</sequence>
<evidence type="ECO:0000313" key="2">
    <source>
        <dbReference type="EMBL" id="KXJ90477.1"/>
    </source>
</evidence>
<dbReference type="InterPro" id="IPR011333">
    <property type="entry name" value="SKP1/BTB/POZ_sf"/>
</dbReference>
<proteinExistence type="predicted"/>
<gene>
    <name evidence="2" type="ORF">Micbo1qcDRAFT_205314</name>
</gene>
<dbReference type="Proteomes" id="UP000070501">
    <property type="component" value="Unassembled WGS sequence"/>
</dbReference>
<dbReference type="OrthoDB" id="5326346at2759"/>
<dbReference type="AlphaFoldDB" id="A0A136IZU6"/>
<reference evidence="3" key="1">
    <citation type="submission" date="2016-02" db="EMBL/GenBank/DDBJ databases">
        <title>Draft genome sequence of Microdochium bolleyi, a fungal endophyte of beachgrass.</title>
        <authorList>
            <consortium name="DOE Joint Genome Institute"/>
            <person name="David A.S."/>
            <person name="May G."/>
            <person name="Haridas S."/>
            <person name="Lim J."/>
            <person name="Wang M."/>
            <person name="Labutti K."/>
            <person name="Lipzen A."/>
            <person name="Barry K."/>
            <person name="Grigoriev I.V."/>
        </authorList>
    </citation>
    <scope>NUCLEOTIDE SEQUENCE [LARGE SCALE GENOMIC DNA]</scope>
    <source>
        <strain evidence="3">J235TASD1</strain>
    </source>
</reference>
<protein>
    <recommendedName>
        <fullName evidence="4">BTB domain-containing protein</fullName>
    </recommendedName>
</protein>
<feature type="compositionally biased region" description="Acidic residues" evidence="1">
    <location>
        <begin position="35"/>
        <end position="51"/>
    </location>
</feature>
<name>A0A136IZU6_9PEZI</name>
<dbReference type="InParanoid" id="A0A136IZU6"/>
<dbReference type="Gene3D" id="3.30.710.10">
    <property type="entry name" value="Potassium Channel Kv1.1, Chain A"/>
    <property type="match status" value="1"/>
</dbReference>
<evidence type="ECO:0008006" key="4">
    <source>
        <dbReference type="Google" id="ProtNLM"/>
    </source>
</evidence>
<dbReference type="STRING" id="196109.A0A136IZU6"/>
<organism evidence="2 3">
    <name type="scientific">Microdochium bolleyi</name>
    <dbReference type="NCBI Taxonomy" id="196109"/>
    <lineage>
        <taxon>Eukaryota</taxon>
        <taxon>Fungi</taxon>
        <taxon>Dikarya</taxon>
        <taxon>Ascomycota</taxon>
        <taxon>Pezizomycotina</taxon>
        <taxon>Sordariomycetes</taxon>
        <taxon>Xylariomycetidae</taxon>
        <taxon>Xylariales</taxon>
        <taxon>Microdochiaceae</taxon>
        <taxon>Microdochium</taxon>
    </lineage>
</organism>
<evidence type="ECO:0000313" key="3">
    <source>
        <dbReference type="Proteomes" id="UP000070501"/>
    </source>
</evidence>
<evidence type="ECO:0000256" key="1">
    <source>
        <dbReference type="SAM" id="MobiDB-lite"/>
    </source>
</evidence>
<feature type="compositionally biased region" description="Basic and acidic residues" evidence="1">
    <location>
        <begin position="16"/>
        <end position="34"/>
    </location>
</feature>
<keyword evidence="3" id="KW-1185">Reference proteome</keyword>
<dbReference type="EMBL" id="KQ964252">
    <property type="protein sequence ID" value="KXJ90477.1"/>
    <property type="molecule type" value="Genomic_DNA"/>
</dbReference>
<accession>A0A136IZU6</accession>
<feature type="region of interest" description="Disordered" evidence="1">
    <location>
        <begin position="1"/>
        <end position="51"/>
    </location>
</feature>